<dbReference type="Pfam" id="PF00805">
    <property type="entry name" value="Pentapeptide"/>
    <property type="match status" value="1"/>
</dbReference>
<evidence type="ECO:0008006" key="4">
    <source>
        <dbReference type="Google" id="ProtNLM"/>
    </source>
</evidence>
<feature type="signal peptide" evidence="1">
    <location>
        <begin position="1"/>
        <end position="18"/>
    </location>
</feature>
<comment type="caution">
    <text evidence="2">The sequence shown here is derived from an EMBL/GenBank/DDBJ whole genome shotgun (WGS) entry which is preliminary data.</text>
</comment>
<dbReference type="RefSeq" id="WP_276534007.1">
    <property type="nucleotide sequence ID" value="NZ_JACHVT010000012.1"/>
</dbReference>
<dbReference type="Proteomes" id="UP000590811">
    <property type="component" value="Unassembled WGS sequence"/>
</dbReference>
<evidence type="ECO:0000313" key="2">
    <source>
        <dbReference type="EMBL" id="MBB2988446.1"/>
    </source>
</evidence>
<proteinExistence type="predicted"/>
<dbReference type="Gene3D" id="2.160.20.80">
    <property type="entry name" value="E3 ubiquitin-protein ligase SopA"/>
    <property type="match status" value="1"/>
</dbReference>
<dbReference type="InterPro" id="IPR001646">
    <property type="entry name" value="5peptide_repeat"/>
</dbReference>
<name>A0A839Q2F3_9MICO</name>
<protein>
    <recommendedName>
        <fullName evidence="4">Pentapeptide repeat protein</fullName>
    </recommendedName>
</protein>
<dbReference type="EMBL" id="JACHVT010000012">
    <property type="protein sequence ID" value="MBB2988446.1"/>
    <property type="molecule type" value="Genomic_DNA"/>
</dbReference>
<feature type="chain" id="PRO_5032524160" description="Pentapeptide repeat protein" evidence="1">
    <location>
        <begin position="19"/>
        <end position="119"/>
    </location>
</feature>
<keyword evidence="1" id="KW-0732">Signal</keyword>
<gene>
    <name evidence="2" type="ORF">FHW14_003640</name>
</gene>
<reference evidence="2 3" key="1">
    <citation type="submission" date="2020-08" db="EMBL/GenBank/DDBJ databases">
        <title>Genomic Encyclopedia of Type Strains, Phase IV (KMG-V): Genome sequencing to study the core and pangenomes of soil and plant-associated prokaryotes.</title>
        <authorList>
            <person name="Whitman W."/>
        </authorList>
    </citation>
    <scope>NUCLEOTIDE SEQUENCE [LARGE SCALE GENOMIC DNA]</scope>
    <source>
        <strain evidence="2 3">B3ACCR2</strain>
    </source>
</reference>
<accession>A0A839Q2F3</accession>
<sequence>MAATVLLAGLGVPTPAQAVGVCPVIAPDGTPDRLASLGVDWSGCNLTGANLAGANLRYANLSDATLSGADLTGADLTGVNMTRAVATNVTFADVVGGGVYANADLTGPASPTRTCAAAT</sequence>
<evidence type="ECO:0000256" key="1">
    <source>
        <dbReference type="SAM" id="SignalP"/>
    </source>
</evidence>
<dbReference type="InterPro" id="IPR051082">
    <property type="entry name" value="Pentapeptide-BTB/POZ_domain"/>
</dbReference>
<dbReference type="AlphaFoldDB" id="A0A839Q2F3"/>
<organism evidence="2 3">
    <name type="scientific">Terracoccus luteus</name>
    <dbReference type="NCBI Taxonomy" id="53356"/>
    <lineage>
        <taxon>Bacteria</taxon>
        <taxon>Bacillati</taxon>
        <taxon>Actinomycetota</taxon>
        <taxon>Actinomycetes</taxon>
        <taxon>Micrococcales</taxon>
        <taxon>Intrasporangiaceae</taxon>
        <taxon>Terracoccus</taxon>
    </lineage>
</organism>
<evidence type="ECO:0000313" key="3">
    <source>
        <dbReference type="Proteomes" id="UP000590811"/>
    </source>
</evidence>
<dbReference type="PANTHER" id="PTHR14136:SF17">
    <property type="entry name" value="BTB_POZ DOMAIN-CONTAINING PROTEIN KCTD9"/>
    <property type="match status" value="1"/>
</dbReference>
<dbReference type="PANTHER" id="PTHR14136">
    <property type="entry name" value="BTB_POZ DOMAIN-CONTAINING PROTEIN KCTD9"/>
    <property type="match status" value="1"/>
</dbReference>
<dbReference type="SUPFAM" id="SSF141571">
    <property type="entry name" value="Pentapeptide repeat-like"/>
    <property type="match status" value="1"/>
</dbReference>